<keyword evidence="2" id="KW-1185">Reference proteome</keyword>
<organism evidence="1 2">
    <name type="scientific">Longivirga aurantiaca</name>
    <dbReference type="NCBI Taxonomy" id="1837743"/>
    <lineage>
        <taxon>Bacteria</taxon>
        <taxon>Bacillati</taxon>
        <taxon>Actinomycetota</taxon>
        <taxon>Actinomycetes</taxon>
        <taxon>Sporichthyales</taxon>
        <taxon>Sporichthyaceae</taxon>
        <taxon>Longivirga</taxon>
    </lineage>
</organism>
<accession>A0ABW1T339</accession>
<evidence type="ECO:0000313" key="1">
    <source>
        <dbReference type="EMBL" id="MFC6238921.1"/>
    </source>
</evidence>
<sequence length="232" mass="24519">MDVSRVNLLRDVLSSTGWVDRTRGFARSLRRSTDHGDGLLLVGTPTHEPWHLAAHLDDESRYAGIPTLSPTLVRWSPPPGAPQHLSVGLDRIVAARRGETLFVVAPDDPTEQLLERLADARRTGATLLTIDGGDGDLAGLAHDQLIVPSRGLTAAGEPSGLAVALEGFGLGDVDLSLPEVSFDTVQHLVSAAVGEDEILRTAPSGGSGRRGLRDRLAGALDAIQGSPATRDW</sequence>
<dbReference type="RefSeq" id="WP_386767544.1">
    <property type="nucleotide sequence ID" value="NZ_JBHSTI010000008.1"/>
</dbReference>
<proteinExistence type="predicted"/>
<dbReference type="Proteomes" id="UP001596138">
    <property type="component" value="Unassembled WGS sequence"/>
</dbReference>
<protein>
    <submittedName>
        <fullName evidence="1">Uncharacterized protein</fullName>
    </submittedName>
</protein>
<comment type="caution">
    <text evidence="1">The sequence shown here is derived from an EMBL/GenBank/DDBJ whole genome shotgun (WGS) entry which is preliminary data.</text>
</comment>
<dbReference type="EMBL" id="JBHSTI010000008">
    <property type="protein sequence ID" value="MFC6238921.1"/>
    <property type="molecule type" value="Genomic_DNA"/>
</dbReference>
<gene>
    <name evidence="1" type="ORF">ACFQGU_13610</name>
</gene>
<reference evidence="2" key="1">
    <citation type="journal article" date="2019" name="Int. J. Syst. Evol. Microbiol.">
        <title>The Global Catalogue of Microorganisms (GCM) 10K type strain sequencing project: providing services to taxonomists for standard genome sequencing and annotation.</title>
        <authorList>
            <consortium name="The Broad Institute Genomics Platform"/>
            <consortium name="The Broad Institute Genome Sequencing Center for Infectious Disease"/>
            <person name="Wu L."/>
            <person name="Ma J."/>
        </authorList>
    </citation>
    <scope>NUCLEOTIDE SEQUENCE [LARGE SCALE GENOMIC DNA]</scope>
    <source>
        <strain evidence="2">CGMCC 4.7317</strain>
    </source>
</reference>
<evidence type="ECO:0000313" key="2">
    <source>
        <dbReference type="Proteomes" id="UP001596138"/>
    </source>
</evidence>
<name>A0ABW1T339_9ACTN</name>